<evidence type="ECO:0000313" key="3">
    <source>
        <dbReference type="EMBL" id="KAB8067655.1"/>
    </source>
</evidence>
<proteinExistence type="predicted"/>
<dbReference type="PANTHER" id="PTHR38790:SF8">
    <property type="entry name" value="F-BOX DOMAIN-CONTAINING PROTEIN"/>
    <property type="match status" value="1"/>
</dbReference>
<gene>
    <name evidence="3" type="ORF">BDV29DRAFT_163146</name>
</gene>
<accession>A0A5N5WIN1</accession>
<evidence type="ECO:0000313" key="4">
    <source>
        <dbReference type="Proteomes" id="UP000326565"/>
    </source>
</evidence>
<sequence>MEECTNSKRPARSPLTTKTDAKRHKADYPTPIPGILFTQPATKVIVPSEKAQTDAPSVTIKIASPPDQPAKPAPFLRLPAEIRWQIYQYLFESHRVEIVRRKNKTADPSKPSRYRLYHNLLKPRNPLTQSMLHYGHRSKGTALSFNLVFTCRAIYCETILLLYSTTQFIFNSTNSIVLFLKTTSKDAQAAIRHVELNHIMYNEPRLTAFRTYKIRSDIAWYNACDDMAEAFSSLKVLHIKVAIYDWPIRLEVSELWSIPLLLFGHHDGGLDYAEVQLQMRRFEDEKLKAVARALEQKIMEPKTFQIREDERLARKLGGPVKAKSALRLVI</sequence>
<dbReference type="EMBL" id="ML732460">
    <property type="protein sequence ID" value="KAB8067655.1"/>
    <property type="molecule type" value="Genomic_DNA"/>
</dbReference>
<feature type="domain" description="DUF7730" evidence="2">
    <location>
        <begin position="73"/>
        <end position="242"/>
    </location>
</feature>
<dbReference type="Proteomes" id="UP000326565">
    <property type="component" value="Unassembled WGS sequence"/>
</dbReference>
<dbReference type="OrthoDB" id="4757095at2759"/>
<dbReference type="PANTHER" id="PTHR38790">
    <property type="entry name" value="2EXR DOMAIN-CONTAINING PROTEIN-RELATED"/>
    <property type="match status" value="1"/>
</dbReference>
<protein>
    <recommendedName>
        <fullName evidence="2">DUF7730 domain-containing protein</fullName>
    </recommendedName>
</protein>
<evidence type="ECO:0000259" key="2">
    <source>
        <dbReference type="Pfam" id="PF24864"/>
    </source>
</evidence>
<organism evidence="3 4">
    <name type="scientific">Aspergillus leporis</name>
    <dbReference type="NCBI Taxonomy" id="41062"/>
    <lineage>
        <taxon>Eukaryota</taxon>
        <taxon>Fungi</taxon>
        <taxon>Dikarya</taxon>
        <taxon>Ascomycota</taxon>
        <taxon>Pezizomycotina</taxon>
        <taxon>Eurotiomycetes</taxon>
        <taxon>Eurotiomycetidae</taxon>
        <taxon>Eurotiales</taxon>
        <taxon>Aspergillaceae</taxon>
        <taxon>Aspergillus</taxon>
        <taxon>Aspergillus subgen. Circumdati</taxon>
    </lineage>
</organism>
<dbReference type="Pfam" id="PF24864">
    <property type="entry name" value="DUF7730"/>
    <property type="match status" value="1"/>
</dbReference>
<evidence type="ECO:0000256" key="1">
    <source>
        <dbReference type="SAM" id="MobiDB-lite"/>
    </source>
</evidence>
<dbReference type="AlphaFoldDB" id="A0A5N5WIN1"/>
<keyword evidence="4" id="KW-1185">Reference proteome</keyword>
<dbReference type="InterPro" id="IPR056632">
    <property type="entry name" value="DUF7730"/>
</dbReference>
<feature type="region of interest" description="Disordered" evidence="1">
    <location>
        <begin position="1"/>
        <end position="34"/>
    </location>
</feature>
<name>A0A5N5WIN1_9EURO</name>
<reference evidence="3 4" key="1">
    <citation type="submission" date="2019-04" db="EMBL/GenBank/DDBJ databases">
        <title>Friends and foes A comparative genomics study of 23 Aspergillus species from section Flavi.</title>
        <authorList>
            <consortium name="DOE Joint Genome Institute"/>
            <person name="Kjaerbolling I."/>
            <person name="Vesth T."/>
            <person name="Frisvad J.C."/>
            <person name="Nybo J.L."/>
            <person name="Theobald S."/>
            <person name="Kildgaard S."/>
            <person name="Isbrandt T."/>
            <person name="Kuo A."/>
            <person name="Sato A."/>
            <person name="Lyhne E.K."/>
            <person name="Kogle M.E."/>
            <person name="Wiebenga A."/>
            <person name="Kun R.S."/>
            <person name="Lubbers R.J."/>
            <person name="Makela M.R."/>
            <person name="Barry K."/>
            <person name="Chovatia M."/>
            <person name="Clum A."/>
            <person name="Daum C."/>
            <person name="Haridas S."/>
            <person name="He G."/>
            <person name="LaButti K."/>
            <person name="Lipzen A."/>
            <person name="Mondo S."/>
            <person name="Riley R."/>
            <person name="Salamov A."/>
            <person name="Simmons B.A."/>
            <person name="Magnuson J.K."/>
            <person name="Henrissat B."/>
            <person name="Mortensen U.H."/>
            <person name="Larsen T.O."/>
            <person name="Devries R.P."/>
            <person name="Grigoriev I.V."/>
            <person name="Machida M."/>
            <person name="Baker S.E."/>
            <person name="Andersen M.R."/>
        </authorList>
    </citation>
    <scope>NUCLEOTIDE SEQUENCE [LARGE SCALE GENOMIC DNA]</scope>
    <source>
        <strain evidence="3 4">CBS 151.66</strain>
    </source>
</reference>